<evidence type="ECO:0000256" key="2">
    <source>
        <dbReference type="ARBA" id="ARBA00022679"/>
    </source>
</evidence>
<dbReference type="OrthoDB" id="9788394at2"/>
<keyword evidence="11" id="KW-1185">Reference proteome</keyword>
<dbReference type="SUPFAM" id="SSF53448">
    <property type="entry name" value="Nucleotide-diphospho-sugar transferases"/>
    <property type="match status" value="1"/>
</dbReference>
<dbReference type="InterPro" id="IPR025877">
    <property type="entry name" value="MobA-like_NTP_Trfase"/>
</dbReference>
<dbReference type="EC" id="2.7.7.77" evidence="8"/>
<dbReference type="Pfam" id="PF12804">
    <property type="entry name" value="NTP_transf_3"/>
    <property type="match status" value="1"/>
</dbReference>
<comment type="domain">
    <text evidence="8">The N-terminal domain determines nucleotide recognition and specific binding, while the C-terminal domain determines the specific binding to the target protein.</text>
</comment>
<keyword evidence="4 8" id="KW-0547">Nucleotide-binding</keyword>
<keyword evidence="3 8" id="KW-0479">Metal-binding</keyword>
<feature type="binding site" evidence="8">
    <location>
        <position position="100"/>
    </location>
    <ligand>
        <name>GTP</name>
        <dbReference type="ChEBI" id="CHEBI:37565"/>
    </ligand>
</feature>
<feature type="domain" description="MobA-like NTP transferase" evidence="9">
    <location>
        <begin position="8"/>
        <end position="153"/>
    </location>
</feature>
<evidence type="ECO:0000256" key="4">
    <source>
        <dbReference type="ARBA" id="ARBA00022741"/>
    </source>
</evidence>
<comment type="similarity">
    <text evidence="8">Belongs to the MobA family.</text>
</comment>
<dbReference type="PANTHER" id="PTHR19136">
    <property type="entry name" value="MOLYBDENUM COFACTOR GUANYLYLTRANSFERASE"/>
    <property type="match status" value="1"/>
</dbReference>
<evidence type="ECO:0000313" key="11">
    <source>
        <dbReference type="Proteomes" id="UP000000269"/>
    </source>
</evidence>
<comment type="catalytic activity">
    <reaction evidence="8">
        <text>Mo-molybdopterin + GTP + H(+) = Mo-molybdopterin guanine dinucleotide + diphosphate</text>
        <dbReference type="Rhea" id="RHEA:34243"/>
        <dbReference type="ChEBI" id="CHEBI:15378"/>
        <dbReference type="ChEBI" id="CHEBI:33019"/>
        <dbReference type="ChEBI" id="CHEBI:37565"/>
        <dbReference type="ChEBI" id="CHEBI:71302"/>
        <dbReference type="ChEBI" id="CHEBI:71310"/>
        <dbReference type="EC" id="2.7.7.77"/>
    </reaction>
</comment>
<dbReference type="PANTHER" id="PTHR19136:SF81">
    <property type="entry name" value="MOLYBDENUM COFACTOR GUANYLYLTRANSFERASE"/>
    <property type="match status" value="1"/>
</dbReference>
<comment type="function">
    <text evidence="8">Transfers a GMP moiety from GTP to Mo-molybdopterin (Mo-MPT) cofactor (Moco or molybdenum cofactor) to form Mo-molybdopterin guanine dinucleotide (Mo-MGD) cofactor.</text>
</comment>
<dbReference type="GO" id="GO:0005525">
    <property type="term" value="F:GTP binding"/>
    <property type="evidence" value="ECO:0007669"/>
    <property type="project" value="UniProtKB-UniRule"/>
</dbReference>
<organism evidence="10 11">
    <name type="scientific">Alkaliphilus oremlandii (strain OhILAs)</name>
    <name type="common">Clostridium oremlandii (strain OhILAs)</name>
    <dbReference type="NCBI Taxonomy" id="350688"/>
    <lineage>
        <taxon>Bacteria</taxon>
        <taxon>Bacillati</taxon>
        <taxon>Bacillota</taxon>
        <taxon>Clostridia</taxon>
        <taxon>Peptostreptococcales</taxon>
        <taxon>Natronincolaceae</taxon>
        <taxon>Alkaliphilus</taxon>
    </lineage>
</organism>
<dbReference type="InterPro" id="IPR029044">
    <property type="entry name" value="Nucleotide-diphossugar_trans"/>
</dbReference>
<reference evidence="11" key="1">
    <citation type="submission" date="2007-10" db="EMBL/GenBank/DDBJ databases">
        <title>Complete genome of Alkaliphilus oremlandii OhILAs.</title>
        <authorList>
            <person name="Copeland A."/>
            <person name="Lucas S."/>
            <person name="Lapidus A."/>
            <person name="Barry K."/>
            <person name="Detter J.C."/>
            <person name="Glavina del Rio T."/>
            <person name="Hammon N."/>
            <person name="Israni S."/>
            <person name="Dalin E."/>
            <person name="Tice H."/>
            <person name="Pitluck S."/>
            <person name="Chain P."/>
            <person name="Malfatti S."/>
            <person name="Shin M."/>
            <person name="Vergez L."/>
            <person name="Schmutz J."/>
            <person name="Larimer F."/>
            <person name="Land M."/>
            <person name="Hauser L."/>
            <person name="Kyrpides N."/>
            <person name="Mikhailova N."/>
            <person name="Stolz J.F."/>
            <person name="Dawson A."/>
            <person name="Fisher E."/>
            <person name="Crable B."/>
            <person name="Perera E."/>
            <person name="Lisak J."/>
            <person name="Ranganathan M."/>
            <person name="Basu P."/>
            <person name="Richardson P."/>
        </authorList>
    </citation>
    <scope>NUCLEOTIDE SEQUENCE [LARGE SCALE GENOMIC DNA]</scope>
    <source>
        <strain evidence="11">OhILAs</strain>
    </source>
</reference>
<dbReference type="GO" id="GO:0061603">
    <property type="term" value="F:molybdenum cofactor guanylyltransferase activity"/>
    <property type="evidence" value="ECO:0007669"/>
    <property type="project" value="UniProtKB-EC"/>
</dbReference>
<keyword evidence="2 8" id="KW-0808">Transferase</keyword>
<comment type="caution">
    <text evidence="8">Lacks conserved residue(s) required for the propagation of feature annotation.</text>
</comment>
<comment type="subcellular location">
    <subcellularLocation>
        <location evidence="8">Cytoplasm</location>
    </subcellularLocation>
</comment>
<gene>
    <name evidence="8" type="primary">mobA</name>
    <name evidence="10" type="ordered locus">Clos_2113</name>
</gene>
<accession>A8MIL7</accession>
<dbReference type="HAMAP" id="MF_00316">
    <property type="entry name" value="MobA"/>
    <property type="match status" value="1"/>
</dbReference>
<dbReference type="KEGG" id="aoe:Clos_2113"/>
<feature type="binding site" evidence="8">
    <location>
        <position position="100"/>
    </location>
    <ligand>
        <name>Mg(2+)</name>
        <dbReference type="ChEBI" id="CHEBI:18420"/>
    </ligand>
</feature>
<dbReference type="GO" id="GO:0006777">
    <property type="term" value="P:Mo-molybdopterin cofactor biosynthetic process"/>
    <property type="evidence" value="ECO:0007669"/>
    <property type="project" value="UniProtKB-KW"/>
</dbReference>
<keyword evidence="7 8" id="KW-0501">Molybdenum cofactor biosynthesis</keyword>
<feature type="binding site" evidence="8">
    <location>
        <position position="69"/>
    </location>
    <ligand>
        <name>GTP</name>
        <dbReference type="ChEBI" id="CHEBI:37565"/>
    </ligand>
</feature>
<keyword evidence="6 8" id="KW-0342">GTP-binding</keyword>
<comment type="cofactor">
    <cofactor evidence="8">
        <name>Mg(2+)</name>
        <dbReference type="ChEBI" id="CHEBI:18420"/>
    </cofactor>
</comment>
<keyword evidence="5 8" id="KW-0460">Magnesium</keyword>
<evidence type="ECO:0000256" key="6">
    <source>
        <dbReference type="ARBA" id="ARBA00023134"/>
    </source>
</evidence>
<evidence type="ECO:0000256" key="5">
    <source>
        <dbReference type="ARBA" id="ARBA00022842"/>
    </source>
</evidence>
<evidence type="ECO:0000256" key="3">
    <source>
        <dbReference type="ARBA" id="ARBA00022723"/>
    </source>
</evidence>
<evidence type="ECO:0000256" key="7">
    <source>
        <dbReference type="ARBA" id="ARBA00023150"/>
    </source>
</evidence>
<dbReference type="Gene3D" id="3.90.550.10">
    <property type="entry name" value="Spore Coat Polysaccharide Biosynthesis Protein SpsA, Chain A"/>
    <property type="match status" value="1"/>
</dbReference>
<name>A8MIL7_ALKOO</name>
<dbReference type="Proteomes" id="UP000000269">
    <property type="component" value="Chromosome"/>
</dbReference>
<dbReference type="AlphaFoldDB" id="A8MIL7"/>
<protein>
    <recommendedName>
        <fullName evidence="8">Probable molybdenum cofactor guanylyltransferase</fullName>
        <shortName evidence="8">MoCo guanylyltransferase</shortName>
        <ecNumber evidence="8">2.7.7.77</ecNumber>
    </recommendedName>
    <alternativeName>
        <fullName evidence="8">GTP:molybdopterin guanylyltransferase</fullName>
    </alternativeName>
    <alternativeName>
        <fullName evidence="8">Mo-MPT guanylyltransferase</fullName>
    </alternativeName>
    <alternativeName>
        <fullName evidence="8">Molybdopterin guanylyltransferase</fullName>
    </alternativeName>
    <alternativeName>
        <fullName evidence="8">Molybdopterin-guanine dinucleotide synthase</fullName>
        <shortName evidence="8">MGD synthase</shortName>
    </alternativeName>
</protein>
<feature type="binding site" evidence="8">
    <location>
        <position position="23"/>
    </location>
    <ligand>
        <name>GTP</name>
        <dbReference type="ChEBI" id="CHEBI:37565"/>
    </ligand>
</feature>
<evidence type="ECO:0000256" key="1">
    <source>
        <dbReference type="ARBA" id="ARBA00022490"/>
    </source>
</evidence>
<proteinExistence type="inferred from homology"/>
<dbReference type="GO" id="GO:0005737">
    <property type="term" value="C:cytoplasm"/>
    <property type="evidence" value="ECO:0007669"/>
    <property type="project" value="UniProtKB-SubCell"/>
</dbReference>
<dbReference type="eggNOG" id="COG0746">
    <property type="taxonomic scope" value="Bacteria"/>
</dbReference>
<evidence type="ECO:0000313" key="10">
    <source>
        <dbReference type="EMBL" id="ABW19649.1"/>
    </source>
</evidence>
<dbReference type="GO" id="GO:0046872">
    <property type="term" value="F:metal ion binding"/>
    <property type="evidence" value="ECO:0007669"/>
    <property type="project" value="UniProtKB-KW"/>
</dbReference>
<dbReference type="STRING" id="350688.Clos_2113"/>
<dbReference type="CDD" id="cd02503">
    <property type="entry name" value="MobA"/>
    <property type="match status" value="1"/>
</dbReference>
<evidence type="ECO:0000259" key="9">
    <source>
        <dbReference type="Pfam" id="PF12804"/>
    </source>
</evidence>
<sequence>MVDSEVTAIVLAGGGSTRMGQNKALLKLGNKTMIETIIDSLKVLFEHILVITNHPEEYNMLKNVKFVKDCVDVGEKNSLIGLYSGLKQSETAYTFAIGCDMPFVHIEFIQYMMDSLKDEAIIVPYINGFYEPLYAIYSNDCLGAMDKLIQTKNYRISAIFENVPSKKVTYDEIRIFDSSLACFKNINTYDVYLKTKHIFESI</sequence>
<dbReference type="EMBL" id="CP000853">
    <property type="protein sequence ID" value="ABW19649.1"/>
    <property type="molecule type" value="Genomic_DNA"/>
</dbReference>
<feature type="binding site" evidence="8">
    <location>
        <begin position="11"/>
        <end position="13"/>
    </location>
    <ligand>
        <name>GTP</name>
        <dbReference type="ChEBI" id="CHEBI:37565"/>
    </ligand>
</feature>
<dbReference type="HOGENOM" id="CLU_055597_2_1_9"/>
<evidence type="ECO:0000256" key="8">
    <source>
        <dbReference type="HAMAP-Rule" id="MF_00316"/>
    </source>
</evidence>
<dbReference type="RefSeq" id="WP_012159958.1">
    <property type="nucleotide sequence ID" value="NC_009922.1"/>
</dbReference>
<dbReference type="InterPro" id="IPR013482">
    <property type="entry name" value="Molybde_CF_guanTrfase"/>
</dbReference>
<keyword evidence="1 8" id="KW-0963">Cytoplasm</keyword>